<dbReference type="InterPro" id="IPR024163">
    <property type="entry name" value="Aerotolerance_reg_N"/>
</dbReference>
<gene>
    <name evidence="7" type="ORF">SAMN05216283_10341</name>
</gene>
<dbReference type="SMART" id="SM00327">
    <property type="entry name" value="VWA"/>
    <property type="match status" value="1"/>
</dbReference>
<keyword evidence="2 5" id="KW-0812">Transmembrane</keyword>
<dbReference type="PANTHER" id="PTHR22550:SF5">
    <property type="entry name" value="LEUCINE ZIPPER PROTEIN 4"/>
    <property type="match status" value="1"/>
</dbReference>
<evidence type="ECO:0000313" key="7">
    <source>
        <dbReference type="EMBL" id="SFF18686.1"/>
    </source>
</evidence>
<evidence type="ECO:0000256" key="1">
    <source>
        <dbReference type="ARBA" id="ARBA00022475"/>
    </source>
</evidence>
<dbReference type="AlphaFoldDB" id="A0A1I2GPU2"/>
<dbReference type="RefSeq" id="WP_244525725.1">
    <property type="nucleotide sequence ID" value="NZ_FONW01000003.1"/>
</dbReference>
<keyword evidence="3 5" id="KW-1133">Transmembrane helix</keyword>
<keyword evidence="4 5" id="KW-0472">Membrane</keyword>
<dbReference type="InterPro" id="IPR050768">
    <property type="entry name" value="UPF0353/GerABKA_families"/>
</dbReference>
<feature type="transmembrane region" description="Helical" evidence="5">
    <location>
        <begin position="12"/>
        <end position="28"/>
    </location>
</feature>
<dbReference type="InterPro" id="IPR036465">
    <property type="entry name" value="vWFA_dom_sf"/>
</dbReference>
<dbReference type="InterPro" id="IPR033881">
    <property type="entry name" value="vWA_BatA_type"/>
</dbReference>
<accession>A0A1I2GPU2</accession>
<protein>
    <submittedName>
        <fullName evidence="7">Ca-activated chloride channel family protein</fullName>
    </submittedName>
</protein>
<evidence type="ECO:0000256" key="3">
    <source>
        <dbReference type="ARBA" id="ARBA00022989"/>
    </source>
</evidence>
<dbReference type="Proteomes" id="UP000198964">
    <property type="component" value="Unassembled WGS sequence"/>
</dbReference>
<evidence type="ECO:0000256" key="2">
    <source>
        <dbReference type="ARBA" id="ARBA00022692"/>
    </source>
</evidence>
<evidence type="ECO:0000256" key="4">
    <source>
        <dbReference type="ARBA" id="ARBA00023136"/>
    </source>
</evidence>
<proteinExistence type="predicted"/>
<evidence type="ECO:0000259" key="6">
    <source>
        <dbReference type="PROSITE" id="PS50234"/>
    </source>
</evidence>
<dbReference type="EMBL" id="FONW01000003">
    <property type="protein sequence ID" value="SFF18686.1"/>
    <property type="molecule type" value="Genomic_DNA"/>
</dbReference>
<keyword evidence="8" id="KW-1185">Reference proteome</keyword>
<feature type="domain" description="VWFA" evidence="6">
    <location>
        <begin position="93"/>
        <end position="285"/>
    </location>
</feature>
<feature type="transmembrane region" description="Helical" evidence="5">
    <location>
        <begin position="59"/>
        <end position="76"/>
    </location>
</feature>
<sequence>MMNGVTFKNPEFFYLLLVILPMVVWYVFRYRKSGASIRYSSLKGFSGLTKSWKHYLRHLPFVLQLAGIGLLTVALARPQSSNSWQDVTTEGIDIVIALDISSSMLARDFQPNRLEAAKNVATEFISGRQNDKMGFVVFSGESFTQCPLTTDHAVLINLFKDIESGMIEDGTAIGNGLATSVARLKESDAISKVIILLTDGENNRGEIAPETAAELAKTFGIRVYTVGVGSIGTAPYPVQTPFGTQMQDVEVKIDEETLQKIADITDGRYFRATNNDKLVQIYEEIDQLEKSKMEVKEYSTKDEEFVRYAMLAGLVLVTGLFLKTTLFRNIP</sequence>
<dbReference type="STRING" id="655355.SAMN05216283_10341"/>
<dbReference type="PROSITE" id="PS50234">
    <property type="entry name" value="VWFA"/>
    <property type="match status" value="1"/>
</dbReference>
<dbReference type="CDD" id="cd01467">
    <property type="entry name" value="vWA_BatA_type"/>
    <property type="match status" value="1"/>
</dbReference>
<reference evidence="7 8" key="1">
    <citation type="submission" date="2016-10" db="EMBL/GenBank/DDBJ databases">
        <authorList>
            <person name="de Groot N.N."/>
        </authorList>
    </citation>
    <scope>NUCLEOTIDE SEQUENCE [LARGE SCALE GENOMIC DNA]</scope>
    <source>
        <strain evidence="7 8">CGMCC 1.9156</strain>
    </source>
</reference>
<dbReference type="Pfam" id="PF07584">
    <property type="entry name" value="BatA"/>
    <property type="match status" value="1"/>
</dbReference>
<keyword evidence="1" id="KW-1003">Cell membrane</keyword>
<organism evidence="7 8">
    <name type="scientific">Sunxiuqinia elliptica</name>
    <dbReference type="NCBI Taxonomy" id="655355"/>
    <lineage>
        <taxon>Bacteria</taxon>
        <taxon>Pseudomonadati</taxon>
        <taxon>Bacteroidota</taxon>
        <taxon>Bacteroidia</taxon>
        <taxon>Marinilabiliales</taxon>
        <taxon>Prolixibacteraceae</taxon>
        <taxon>Sunxiuqinia</taxon>
    </lineage>
</organism>
<name>A0A1I2GPU2_9BACT</name>
<dbReference type="Gene3D" id="3.40.50.410">
    <property type="entry name" value="von Willebrand factor, type A domain"/>
    <property type="match status" value="1"/>
</dbReference>
<evidence type="ECO:0000313" key="8">
    <source>
        <dbReference type="Proteomes" id="UP000198964"/>
    </source>
</evidence>
<feature type="transmembrane region" description="Helical" evidence="5">
    <location>
        <begin position="305"/>
        <end position="322"/>
    </location>
</feature>
<evidence type="ECO:0000256" key="5">
    <source>
        <dbReference type="SAM" id="Phobius"/>
    </source>
</evidence>
<dbReference type="PANTHER" id="PTHR22550">
    <property type="entry name" value="SPORE GERMINATION PROTEIN"/>
    <property type="match status" value="1"/>
</dbReference>
<dbReference type="SUPFAM" id="SSF53300">
    <property type="entry name" value="vWA-like"/>
    <property type="match status" value="1"/>
</dbReference>
<dbReference type="InterPro" id="IPR002035">
    <property type="entry name" value="VWF_A"/>
</dbReference>
<dbReference type="Pfam" id="PF00092">
    <property type="entry name" value="VWA"/>
    <property type="match status" value="1"/>
</dbReference>